<evidence type="ECO:0000256" key="3">
    <source>
        <dbReference type="ARBA" id="ARBA00023002"/>
    </source>
</evidence>
<evidence type="ECO:0000313" key="7">
    <source>
        <dbReference type="Proteomes" id="UP001605036"/>
    </source>
</evidence>
<dbReference type="Proteomes" id="UP001605036">
    <property type="component" value="Unassembled WGS sequence"/>
</dbReference>
<proteinExistence type="inferred from homology"/>
<dbReference type="InterPro" id="IPR045087">
    <property type="entry name" value="Cu-oxidase_fam"/>
</dbReference>
<dbReference type="GO" id="GO:0046872">
    <property type="term" value="F:metal ion binding"/>
    <property type="evidence" value="ECO:0007669"/>
    <property type="project" value="UniProtKB-KW"/>
</dbReference>
<keyword evidence="7" id="KW-1185">Reference proteome</keyword>
<evidence type="ECO:0000259" key="5">
    <source>
        <dbReference type="Pfam" id="PF07731"/>
    </source>
</evidence>
<dbReference type="AlphaFoldDB" id="A0ABD1XQT3"/>
<reference evidence="6 7" key="1">
    <citation type="submission" date="2024-09" db="EMBL/GenBank/DDBJ databases">
        <title>Chromosome-scale assembly of Riccia fluitans.</title>
        <authorList>
            <person name="Paukszto L."/>
            <person name="Sawicki J."/>
            <person name="Karawczyk K."/>
            <person name="Piernik-Szablinska J."/>
            <person name="Szczecinska M."/>
            <person name="Mazdziarz M."/>
        </authorList>
    </citation>
    <scope>NUCLEOTIDE SEQUENCE [LARGE SCALE GENOMIC DNA]</scope>
    <source>
        <strain evidence="6">Rf_01</strain>
        <tissue evidence="6">Aerial parts of the thallus</tissue>
    </source>
</reference>
<evidence type="ECO:0000256" key="4">
    <source>
        <dbReference type="ARBA" id="ARBA00023008"/>
    </source>
</evidence>
<dbReference type="SUPFAM" id="SSF49503">
    <property type="entry name" value="Cupredoxins"/>
    <property type="match status" value="1"/>
</dbReference>
<dbReference type="EMBL" id="JBHFFA010000007">
    <property type="protein sequence ID" value="KAL2611315.1"/>
    <property type="molecule type" value="Genomic_DNA"/>
</dbReference>
<dbReference type="GO" id="GO:0016491">
    <property type="term" value="F:oxidoreductase activity"/>
    <property type="evidence" value="ECO:0007669"/>
    <property type="project" value="UniProtKB-KW"/>
</dbReference>
<protein>
    <recommendedName>
        <fullName evidence="5">Plastocyanin-like domain-containing protein</fullName>
    </recommendedName>
</protein>
<dbReference type="PANTHER" id="PTHR11709:SF394">
    <property type="entry name" value="FI03373P-RELATED"/>
    <property type="match status" value="1"/>
</dbReference>
<comment type="caution">
    <text evidence="6">The sequence shown here is derived from an EMBL/GenBank/DDBJ whole genome shotgun (WGS) entry which is preliminary data.</text>
</comment>
<dbReference type="PANTHER" id="PTHR11709">
    <property type="entry name" value="MULTI-COPPER OXIDASE"/>
    <property type="match status" value="1"/>
</dbReference>
<dbReference type="Pfam" id="PF07731">
    <property type="entry name" value="Cu-oxidase_2"/>
    <property type="match status" value="1"/>
</dbReference>
<feature type="domain" description="Plastocyanin-like" evidence="5">
    <location>
        <begin position="121"/>
        <end position="180"/>
    </location>
</feature>
<gene>
    <name evidence="6" type="ORF">R1flu_023007</name>
</gene>
<keyword evidence="3" id="KW-0560">Oxidoreductase</keyword>
<keyword evidence="2" id="KW-0479">Metal-binding</keyword>
<comment type="similarity">
    <text evidence="1">Belongs to the multicopper oxidase family.</text>
</comment>
<evidence type="ECO:0000313" key="6">
    <source>
        <dbReference type="EMBL" id="KAL2611315.1"/>
    </source>
</evidence>
<organism evidence="6 7">
    <name type="scientific">Riccia fluitans</name>
    <dbReference type="NCBI Taxonomy" id="41844"/>
    <lineage>
        <taxon>Eukaryota</taxon>
        <taxon>Viridiplantae</taxon>
        <taxon>Streptophyta</taxon>
        <taxon>Embryophyta</taxon>
        <taxon>Marchantiophyta</taxon>
        <taxon>Marchantiopsida</taxon>
        <taxon>Marchantiidae</taxon>
        <taxon>Marchantiales</taxon>
        <taxon>Ricciaceae</taxon>
        <taxon>Riccia</taxon>
    </lineage>
</organism>
<sequence length="184" mass="20318">MLPTTLAPISPLWNDFNLSLAKAKLIKAHSSLKILLTKTSRSDKTVFLLNTQNKVDGVTKWAINNVTLVPVSTAYLAAYTYKKLKNAFSTSPPPPLSYTPGYDIFQPLVNPNATVGTGVYEFKLTGVYEFKLNEVIDVVLQNTNLLVGNTSDIHPWHLHGHDFYVLGMGNGVSALTNQQTYVLH</sequence>
<evidence type="ECO:0000256" key="1">
    <source>
        <dbReference type="ARBA" id="ARBA00010609"/>
    </source>
</evidence>
<dbReference type="Gene3D" id="2.60.40.420">
    <property type="entry name" value="Cupredoxins - blue copper proteins"/>
    <property type="match status" value="1"/>
</dbReference>
<dbReference type="InterPro" id="IPR011706">
    <property type="entry name" value="Cu-oxidase_C"/>
</dbReference>
<dbReference type="InterPro" id="IPR008972">
    <property type="entry name" value="Cupredoxin"/>
</dbReference>
<evidence type="ECO:0000256" key="2">
    <source>
        <dbReference type="ARBA" id="ARBA00022723"/>
    </source>
</evidence>
<name>A0ABD1XQT3_9MARC</name>
<keyword evidence="4" id="KW-0186">Copper</keyword>
<accession>A0ABD1XQT3</accession>